<comment type="caution">
    <text evidence="1">The sequence shown here is derived from an EMBL/GenBank/DDBJ whole genome shotgun (WGS) entry which is preliminary data.</text>
</comment>
<dbReference type="Proteomes" id="UP001055879">
    <property type="component" value="Linkage Group LG03"/>
</dbReference>
<reference evidence="1 2" key="2">
    <citation type="journal article" date="2022" name="Mol. Ecol. Resour.">
        <title>The genomes of chicory, endive, great burdock and yacon provide insights into Asteraceae paleo-polyploidization history and plant inulin production.</title>
        <authorList>
            <person name="Fan W."/>
            <person name="Wang S."/>
            <person name="Wang H."/>
            <person name="Wang A."/>
            <person name="Jiang F."/>
            <person name="Liu H."/>
            <person name="Zhao H."/>
            <person name="Xu D."/>
            <person name="Zhang Y."/>
        </authorList>
    </citation>
    <scope>NUCLEOTIDE SEQUENCE [LARGE SCALE GENOMIC DNA]</scope>
    <source>
        <strain evidence="2">cv. Niubang</strain>
    </source>
</reference>
<evidence type="ECO:0000313" key="2">
    <source>
        <dbReference type="Proteomes" id="UP001055879"/>
    </source>
</evidence>
<organism evidence="1 2">
    <name type="scientific">Arctium lappa</name>
    <name type="common">Greater burdock</name>
    <name type="synonym">Lappa major</name>
    <dbReference type="NCBI Taxonomy" id="4217"/>
    <lineage>
        <taxon>Eukaryota</taxon>
        <taxon>Viridiplantae</taxon>
        <taxon>Streptophyta</taxon>
        <taxon>Embryophyta</taxon>
        <taxon>Tracheophyta</taxon>
        <taxon>Spermatophyta</taxon>
        <taxon>Magnoliopsida</taxon>
        <taxon>eudicotyledons</taxon>
        <taxon>Gunneridae</taxon>
        <taxon>Pentapetalae</taxon>
        <taxon>asterids</taxon>
        <taxon>campanulids</taxon>
        <taxon>Asterales</taxon>
        <taxon>Asteraceae</taxon>
        <taxon>Carduoideae</taxon>
        <taxon>Cardueae</taxon>
        <taxon>Arctiinae</taxon>
        <taxon>Arctium</taxon>
    </lineage>
</organism>
<evidence type="ECO:0000313" key="1">
    <source>
        <dbReference type="EMBL" id="KAI3746782.1"/>
    </source>
</evidence>
<name>A0ACB9DJQ6_ARCLA</name>
<sequence length="1309" mass="148945">MASSSSSKIGYPTTTVSPNYGIEPLTGTNFASWRDAVKLTLGMMDLDYALRHDPPAALTDKSTQEHKRVHEQWERSNRMSLMVIKNSIPVAIRGAIPDSENAKTYLNSVEEQFKGTSKAHASTLILKMLTTKYDGVSGVCKHIMMMSNMVHKLKDMDMEISEGFLVHFIMTSLPAQFSPFKINYNTQKDKWQMNELIAMCVQEEERLKIERPDVAHITTTNTGKRKGNFNTGESSKVQKKNTNAASSLTAPKGTPRCKFCHKKGHGQRDCPKFKDWLAKKGNHLFMIYESFNINVPSNTWWVDSGSMVHVTNSLQGFHTIRRLERNQRTIKVGSGDELDVEAVGTLQLVMQSGRCINLYDTLYVPRITRNLVYVHKLDNEGYYVTFGNGKVTISLNSDFIGCGFSVGKLYKLNLDEQFSKSLLSYNVNENSTKRKRDLETSSMLWHQRLGHISRDRMLRLVKDGVLPSLDFNDFETCVKFLKGKMAKGNKKGATRSSSLLEIIHTDICGPFPAGISGHKSFITFIDDHSRYMYLYLINEKSESLDMFKSFKVEVENQLDRKIKVVRLDRGGEYYGRQTDVGQAPGSFFEFCKEHEIVNQFTMPGTPQQIGVAERRNRTLMDMVRSMLANTSLPQFLWTEALKTVVHILNRVPSKSVPMTPYEIWTGRKPSLRYMKVWGCPAEAKLYNPQQRKLDMKTVSCFFIGYPERSKGFRFYCPSHSSRIVETGHAEFLENPNEGGCTTHRDTNLQEVQENGLMTLLPSHSLVPLVDGIDPPSASLEDNVTPSMPLNECTSNLEEQIPEVTIEPEEPETALRKSSRSRRPTNFDDYITYLNEADLDIGKKNDVWELVELPKGIKPVGCKWVFKTKLDPNGNIERYKARLVAKGYTQREGIDYQETFSPVSRKDSLRIVMALVAHFDLELHQMDVKTTFLNGDLHEDVFMTQPEGFKPKGQEHLVCKLKKSIYGLKQASRQWYLKFDEVMKKNGFNKNQVDQCTYLKMSGRNFAILVLHVDDILLASNSLNLLHESKRLLSCHFDMKDLGEASYVIDIEIHGDRVNGTLGLSQKAYIERVLARYNMQQRSPSVAPIVKGDVFGSFQCPKTEVEKERMRLIPYASVVGSLMYAQVCTRPDIAYVTGMLGRYQSNPGLDHWKAAKKVLRYLQGTKDYKLTYRRTDNLEVIGYFDSDFAKCKDDKKINFGYVAVYNATCHGMLLRNLISGLKVVNSISRPLKIYCDNSAAVSFSNNNSSSGAGLYLDTKFLFVRERVEENNLCIEYINTHDMLADPMTKGLPPKIYQELVAKMGFTRDYI</sequence>
<proteinExistence type="predicted"/>
<gene>
    <name evidence="1" type="ORF">L6452_09222</name>
</gene>
<protein>
    <submittedName>
        <fullName evidence="1">Uncharacterized protein</fullName>
    </submittedName>
</protein>
<dbReference type="EMBL" id="CM042049">
    <property type="protein sequence ID" value="KAI3746782.1"/>
    <property type="molecule type" value="Genomic_DNA"/>
</dbReference>
<accession>A0ACB9DJQ6</accession>
<reference evidence="2" key="1">
    <citation type="journal article" date="2022" name="Mol. Ecol. Resour.">
        <title>The genomes of chicory, endive, great burdock and yacon provide insights into Asteraceae palaeo-polyploidization history and plant inulin production.</title>
        <authorList>
            <person name="Fan W."/>
            <person name="Wang S."/>
            <person name="Wang H."/>
            <person name="Wang A."/>
            <person name="Jiang F."/>
            <person name="Liu H."/>
            <person name="Zhao H."/>
            <person name="Xu D."/>
            <person name="Zhang Y."/>
        </authorList>
    </citation>
    <scope>NUCLEOTIDE SEQUENCE [LARGE SCALE GENOMIC DNA]</scope>
    <source>
        <strain evidence="2">cv. Niubang</strain>
    </source>
</reference>
<keyword evidence="2" id="KW-1185">Reference proteome</keyword>